<comment type="subcellular location">
    <subcellularLocation>
        <location evidence="1">Membrane</location>
        <topology evidence="1">Multi-pass membrane protein</topology>
    </subcellularLocation>
</comment>
<dbReference type="PANTHER" id="PTHR11814">
    <property type="entry name" value="SULFATE TRANSPORTER"/>
    <property type="match status" value="1"/>
</dbReference>
<reference evidence="8 9" key="1">
    <citation type="submission" date="2022-09" db="EMBL/GenBank/DDBJ databases">
        <authorList>
            <person name="Giprobiosintez L."/>
        </authorList>
    </citation>
    <scope>NUCLEOTIDE SEQUENCE [LARGE SCALE GENOMIC DNA]</scope>
    <source>
        <strain evidence="9">VKPM-B-12549 (GBS-15)</strain>
    </source>
</reference>
<accession>A0ABZ2FAS0</accession>
<dbReference type="InterPro" id="IPR001902">
    <property type="entry name" value="SLC26A/SulP_fam"/>
</dbReference>
<feature type="transmembrane region" description="Helical" evidence="6">
    <location>
        <begin position="129"/>
        <end position="149"/>
    </location>
</feature>
<sequence length="565" mass="60859">MNTSTIADSMPPAGFAGLRAHWNNDLVSGFLVFLIALPLCLGIAMASGFPPMAGIISAVIGGVLVSRINGSHVTINGPAAGLIVVILAATQTLGQGDAMQGYRCTLAAIVVASVLQIALGLFKAGRLNAYFPASVVHGMLAAIGIIIMAKQIHVMVGVKPGASSDDLLATIAEIPHSLLNPNPEIALIGAVGLLILITWSLMRSRHLKMVPAPLLVVIAGMALGKYFDLDHEHIYMFHPDNPILPHHEYTVGPKFLVTIPEDFTAGFYFPDFSKVWTAEFWSAVISICLVGSLESLLSAVAVDKLDPYKRYSDLNRDLTAVGAGNLLCGMIGGLPMIAEIVRSSANITNGAKTSWANFFHGAFLLLFVALFPRVIHEIPLASLAALLVYTGFRLASPREFVKTMDIGWEQLTLFVVTIFGVLATDLLIGVGIGILAKLVIHMLRGVHPKHLLKISYHVEEQPADTFVIHVDGSAIFSNFIALKSEVTDLPIGKTVIFDLSEAEFIDHTVMEFIDHFRHDYAQRGGRCEIRGLESHVPYSNHPLAARRRKAPANVPGKGKLGRQTG</sequence>
<dbReference type="Gene3D" id="3.30.750.24">
    <property type="entry name" value="STAS domain"/>
    <property type="match status" value="1"/>
</dbReference>
<feature type="transmembrane region" description="Helical" evidence="6">
    <location>
        <begin position="280"/>
        <end position="302"/>
    </location>
</feature>
<evidence type="ECO:0000256" key="3">
    <source>
        <dbReference type="ARBA" id="ARBA00022989"/>
    </source>
</evidence>
<dbReference type="SUPFAM" id="SSF52091">
    <property type="entry name" value="SpoIIaa-like"/>
    <property type="match status" value="1"/>
</dbReference>
<keyword evidence="2 6" id="KW-0812">Transmembrane</keyword>
<dbReference type="EMBL" id="CP104311">
    <property type="protein sequence ID" value="WWF03460.1"/>
    <property type="molecule type" value="Genomic_DNA"/>
</dbReference>
<evidence type="ECO:0000256" key="5">
    <source>
        <dbReference type="SAM" id="MobiDB-lite"/>
    </source>
</evidence>
<feature type="transmembrane region" description="Helical" evidence="6">
    <location>
        <begin position="26"/>
        <end position="46"/>
    </location>
</feature>
<dbReference type="PROSITE" id="PS50801">
    <property type="entry name" value="STAS"/>
    <property type="match status" value="1"/>
</dbReference>
<evidence type="ECO:0000256" key="6">
    <source>
        <dbReference type="SAM" id="Phobius"/>
    </source>
</evidence>
<evidence type="ECO:0000313" key="9">
    <source>
        <dbReference type="Proteomes" id="UP001359308"/>
    </source>
</evidence>
<proteinExistence type="predicted"/>
<evidence type="ECO:0000256" key="4">
    <source>
        <dbReference type="ARBA" id="ARBA00023136"/>
    </source>
</evidence>
<feature type="transmembrane region" description="Helical" evidence="6">
    <location>
        <begin position="52"/>
        <end position="68"/>
    </location>
</feature>
<keyword evidence="4 6" id="KW-0472">Membrane</keyword>
<keyword evidence="9" id="KW-1185">Reference proteome</keyword>
<feature type="domain" description="STAS" evidence="7">
    <location>
        <begin position="464"/>
        <end position="536"/>
    </location>
</feature>
<evidence type="ECO:0000313" key="8">
    <source>
        <dbReference type="EMBL" id="WWF03460.1"/>
    </source>
</evidence>
<keyword evidence="3 6" id="KW-1133">Transmembrane helix</keyword>
<feature type="region of interest" description="Disordered" evidence="5">
    <location>
        <begin position="543"/>
        <end position="565"/>
    </location>
</feature>
<name>A0ABZ2FAS0_METCP</name>
<feature type="transmembrane region" description="Helical" evidence="6">
    <location>
        <begin position="185"/>
        <end position="202"/>
    </location>
</feature>
<dbReference type="Proteomes" id="UP001359308">
    <property type="component" value="Chromosome"/>
</dbReference>
<feature type="transmembrane region" description="Helical" evidence="6">
    <location>
        <begin position="314"/>
        <end position="334"/>
    </location>
</feature>
<feature type="transmembrane region" description="Helical" evidence="6">
    <location>
        <begin position="415"/>
        <end position="440"/>
    </location>
</feature>
<protein>
    <submittedName>
        <fullName evidence="8">SulP family inorganic anion transporter</fullName>
    </submittedName>
</protein>
<dbReference type="InterPro" id="IPR011547">
    <property type="entry name" value="SLC26A/SulP_dom"/>
</dbReference>
<dbReference type="RefSeq" id="WP_198322711.1">
    <property type="nucleotide sequence ID" value="NZ_CP104311.1"/>
</dbReference>
<gene>
    <name evidence="8" type="ORF">N4J17_07560</name>
</gene>
<evidence type="ECO:0000256" key="1">
    <source>
        <dbReference type="ARBA" id="ARBA00004141"/>
    </source>
</evidence>
<organism evidence="8 9">
    <name type="scientific">Methylococcus capsulatus</name>
    <dbReference type="NCBI Taxonomy" id="414"/>
    <lineage>
        <taxon>Bacteria</taxon>
        <taxon>Pseudomonadati</taxon>
        <taxon>Pseudomonadota</taxon>
        <taxon>Gammaproteobacteria</taxon>
        <taxon>Methylococcales</taxon>
        <taxon>Methylococcaceae</taxon>
        <taxon>Methylococcus</taxon>
    </lineage>
</organism>
<evidence type="ECO:0000259" key="7">
    <source>
        <dbReference type="PROSITE" id="PS50801"/>
    </source>
</evidence>
<dbReference type="InterPro" id="IPR036513">
    <property type="entry name" value="STAS_dom_sf"/>
</dbReference>
<dbReference type="InterPro" id="IPR002645">
    <property type="entry name" value="STAS_dom"/>
</dbReference>
<feature type="transmembrane region" description="Helical" evidence="6">
    <location>
        <begin position="75"/>
        <end position="94"/>
    </location>
</feature>
<feature type="transmembrane region" description="Helical" evidence="6">
    <location>
        <begin position="100"/>
        <end position="122"/>
    </location>
</feature>
<dbReference type="Pfam" id="PF00916">
    <property type="entry name" value="Sulfate_transp"/>
    <property type="match status" value="1"/>
</dbReference>
<evidence type="ECO:0000256" key="2">
    <source>
        <dbReference type="ARBA" id="ARBA00022692"/>
    </source>
</evidence>
<feature type="transmembrane region" description="Helical" evidence="6">
    <location>
        <begin position="354"/>
        <end position="371"/>
    </location>
</feature>
<dbReference type="Pfam" id="PF01740">
    <property type="entry name" value="STAS"/>
    <property type="match status" value="1"/>
</dbReference>